<organism evidence="2">
    <name type="scientific">Microbacterium sp. A8/3-1</name>
    <dbReference type="NCBI Taxonomy" id="3160749"/>
    <lineage>
        <taxon>Bacteria</taxon>
        <taxon>Bacillati</taxon>
        <taxon>Actinomycetota</taxon>
        <taxon>Actinomycetes</taxon>
        <taxon>Micrococcales</taxon>
        <taxon>Microbacteriaceae</taxon>
        <taxon>Microbacterium</taxon>
    </lineage>
</organism>
<evidence type="ECO:0000313" key="2">
    <source>
        <dbReference type="EMBL" id="XBX79436.1"/>
    </source>
</evidence>
<dbReference type="InterPro" id="IPR029068">
    <property type="entry name" value="Glyas_Bleomycin-R_OHBP_Dase"/>
</dbReference>
<feature type="domain" description="VOC" evidence="1">
    <location>
        <begin position="4"/>
        <end position="141"/>
    </location>
</feature>
<dbReference type="EMBL" id="CP158357">
    <property type="protein sequence ID" value="XBX79436.1"/>
    <property type="molecule type" value="Genomic_DNA"/>
</dbReference>
<dbReference type="InterPro" id="IPR004360">
    <property type="entry name" value="Glyas_Fos-R_dOase_dom"/>
</dbReference>
<sequence length="148" mass="16158">MELTLEIVVLPVSDVDRSKAFYTRLGFRLDADFTTERGLRVVQVTPPGKGTASIILGENLTDAAPGSVRGLHLVTPDLEAARAELVTGGAEVSEVWHDADGIFHWAGSRNRLPGANTQHDSYSSYVSFDDPDGNEWIIQQIVDRLPGR</sequence>
<protein>
    <submittedName>
        <fullName evidence="2">VOC family protein</fullName>
    </submittedName>
</protein>
<name>A0AAU7W0C5_9MICO</name>
<dbReference type="RefSeq" id="WP_350352468.1">
    <property type="nucleotide sequence ID" value="NZ_CP158357.1"/>
</dbReference>
<dbReference type="PROSITE" id="PS51819">
    <property type="entry name" value="VOC"/>
    <property type="match status" value="1"/>
</dbReference>
<gene>
    <name evidence="2" type="ORF">ABS642_04965</name>
</gene>
<dbReference type="Pfam" id="PF00903">
    <property type="entry name" value="Glyoxalase"/>
    <property type="match status" value="1"/>
</dbReference>
<dbReference type="SUPFAM" id="SSF54593">
    <property type="entry name" value="Glyoxalase/Bleomycin resistance protein/Dihydroxybiphenyl dioxygenase"/>
    <property type="match status" value="1"/>
</dbReference>
<dbReference type="InterPro" id="IPR037523">
    <property type="entry name" value="VOC_core"/>
</dbReference>
<accession>A0AAU7W0C5</accession>
<evidence type="ECO:0000259" key="1">
    <source>
        <dbReference type="PROSITE" id="PS51819"/>
    </source>
</evidence>
<dbReference type="AlphaFoldDB" id="A0AAU7W0C5"/>
<dbReference type="Gene3D" id="3.10.180.10">
    <property type="entry name" value="2,3-Dihydroxybiphenyl 1,2-Dioxygenase, domain 1"/>
    <property type="match status" value="1"/>
</dbReference>
<proteinExistence type="predicted"/>
<reference evidence="2" key="1">
    <citation type="submission" date="2024-06" db="EMBL/GenBank/DDBJ databases">
        <title>Draft genome sequence of Microbacterium sp. strain A8/3-1, isolated from Oxytropis tragacanthoides Fisch. ex DC. Root nodules in the Altai region of Russia.</title>
        <authorList>
            <person name="Sazanova A."/>
            <person name="Guro P."/>
            <person name="Kuznetsova I."/>
            <person name="Belimov A."/>
            <person name="Safronova V."/>
        </authorList>
    </citation>
    <scope>NUCLEOTIDE SEQUENCE</scope>
    <source>
        <strain evidence="2">A8/3-1</strain>
    </source>
</reference>